<feature type="domain" description="Sushi" evidence="5">
    <location>
        <begin position="368"/>
        <end position="424"/>
    </location>
</feature>
<feature type="disulfide bond" evidence="4">
    <location>
        <begin position="370"/>
        <end position="413"/>
    </location>
</feature>
<dbReference type="SMART" id="SM00032">
    <property type="entry name" value="CCP"/>
    <property type="match status" value="7"/>
</dbReference>
<keyword evidence="3 4" id="KW-1015">Disulfide bond</keyword>
<evidence type="ECO:0000256" key="2">
    <source>
        <dbReference type="ARBA" id="ARBA00022729"/>
    </source>
</evidence>
<evidence type="ECO:0000313" key="6">
    <source>
        <dbReference type="Ensembl" id="ENSBJAP00000000933.1"/>
    </source>
</evidence>
<dbReference type="Gene3D" id="2.10.70.10">
    <property type="entry name" value="Complement Module, domain 1"/>
    <property type="match status" value="8"/>
</dbReference>
<feature type="domain" description="Sushi" evidence="5">
    <location>
        <begin position="144"/>
        <end position="203"/>
    </location>
</feature>
<reference evidence="6" key="2">
    <citation type="submission" date="2025-09" db="UniProtKB">
        <authorList>
            <consortium name="Ensembl"/>
        </authorList>
    </citation>
    <scope>IDENTIFICATION</scope>
</reference>
<keyword evidence="1 4" id="KW-0768">Sushi</keyword>
<feature type="domain" description="Sushi" evidence="5">
    <location>
        <begin position="426"/>
        <end position="484"/>
    </location>
</feature>
<name>A0A8B9YZ03_9AVES</name>
<protein>
    <submittedName>
        <fullName evidence="6">Coagulation factor XIII B chain</fullName>
    </submittedName>
</protein>
<feature type="domain" description="Sushi" evidence="5">
    <location>
        <begin position="204"/>
        <end position="262"/>
    </location>
</feature>
<evidence type="ECO:0000259" key="5">
    <source>
        <dbReference type="PROSITE" id="PS50923"/>
    </source>
</evidence>
<comment type="caution">
    <text evidence="4">Lacks conserved residue(s) required for the propagation of feature annotation.</text>
</comment>
<feature type="domain" description="Sushi" evidence="5">
    <location>
        <begin position="265"/>
        <end position="322"/>
    </location>
</feature>
<dbReference type="CDD" id="cd00033">
    <property type="entry name" value="CCP"/>
    <property type="match status" value="5"/>
</dbReference>
<dbReference type="Ensembl" id="ENSBJAT00000000960.1">
    <property type="protein sequence ID" value="ENSBJAP00000000933.1"/>
    <property type="gene ID" value="ENSBJAG00000000497.1"/>
</dbReference>
<evidence type="ECO:0000256" key="4">
    <source>
        <dbReference type="PROSITE-ProRule" id="PRU00302"/>
    </source>
</evidence>
<dbReference type="PANTHER" id="PTHR45785:SF3">
    <property type="entry name" value="COAGULATION FACTOR XIII B CHAIN"/>
    <property type="match status" value="1"/>
</dbReference>
<sequence length="553" mass="62570">NVYLIPSIFIYLFADKPCDLPHIESGKIAQYYYNFKSYYFPMRKEKKLSYSCMVGYTTETGTQDGRITCTAKGWSPVPQCYKKCNKPVLENGFFYGTEMYFKIHEKLQYKCNPGYHTPSGGTEDTVQCRPEGWSSQPSCAKKFESCQVPNLHHGSYFTAQQELRLNETLLYECDAGYHTAGGNSTEVAVCLTHGWSLTPNCTKITCTSLSAIAHGGFYPVKEIYEEGDVVHFFCEENYSVSEFDLIQCYYFGWHPDPPVCEDVKNKCPPPPLPPHTHITTVKRTYHNGDKVRIQCQSTFEVRGSEEIQCEKGKWSSPPICIGTMDKQASEAPPSLEADAAIRASKTYHNEDTSRSNYPSPYLVLEIQQDCTSPPVIKNSVLFGPLLTSYKNGSSVEYGCQRYHFLDGPSTVYCEQGNWTEQPTCLEKCDSPPSIANGALTLPPLTQYDSGSSVQYSCSDYHFLQGSERIYCSEGQWTSPPVCIEPCTLSKNEMEKNNVLLQGFYENQIYFYHGDYVGFYCKQDHFGAESGTTLFQVQCKRGQLMYPRCVERGK</sequence>
<dbReference type="FunFam" id="2.10.70.10:FF:000054">
    <property type="entry name" value="Complement inhibitory factor H"/>
    <property type="match status" value="1"/>
</dbReference>
<feature type="disulfide bond" evidence="4">
    <location>
        <begin position="428"/>
        <end position="471"/>
    </location>
</feature>
<evidence type="ECO:0000313" key="7">
    <source>
        <dbReference type="Proteomes" id="UP000694555"/>
    </source>
</evidence>
<keyword evidence="2" id="KW-0732">Signal</keyword>
<dbReference type="AlphaFoldDB" id="A0A8B9YZ03"/>
<keyword evidence="7" id="KW-1185">Reference proteome</keyword>
<feature type="domain" description="Sushi" evidence="5">
    <location>
        <begin position="82"/>
        <end position="141"/>
    </location>
</feature>
<organism evidence="6 7">
    <name type="scientific">Buteo japonicus</name>
    <dbReference type="NCBI Taxonomy" id="224669"/>
    <lineage>
        <taxon>Eukaryota</taxon>
        <taxon>Metazoa</taxon>
        <taxon>Chordata</taxon>
        <taxon>Craniata</taxon>
        <taxon>Vertebrata</taxon>
        <taxon>Euteleostomi</taxon>
        <taxon>Archelosauria</taxon>
        <taxon>Archosauria</taxon>
        <taxon>Dinosauria</taxon>
        <taxon>Saurischia</taxon>
        <taxon>Theropoda</taxon>
        <taxon>Coelurosauria</taxon>
        <taxon>Aves</taxon>
        <taxon>Neognathae</taxon>
        <taxon>Neoaves</taxon>
        <taxon>Telluraves</taxon>
        <taxon>Accipitrimorphae</taxon>
        <taxon>Accipitriformes</taxon>
        <taxon>Accipitridae</taxon>
        <taxon>Accipitrinae</taxon>
        <taxon>Buteo</taxon>
    </lineage>
</organism>
<evidence type="ECO:0000256" key="3">
    <source>
        <dbReference type="ARBA" id="ARBA00023157"/>
    </source>
</evidence>
<dbReference type="InterPro" id="IPR000436">
    <property type="entry name" value="Sushi_SCR_CCP_dom"/>
</dbReference>
<dbReference type="InterPro" id="IPR051503">
    <property type="entry name" value="ComplSys_Reg/VirEntry_Med"/>
</dbReference>
<dbReference type="InterPro" id="IPR035976">
    <property type="entry name" value="Sushi/SCR/CCP_sf"/>
</dbReference>
<dbReference type="PANTHER" id="PTHR45785">
    <property type="entry name" value="COMPLEMENT FACTOR H-RELATED"/>
    <property type="match status" value="1"/>
</dbReference>
<dbReference type="SUPFAM" id="SSF57535">
    <property type="entry name" value="Complement control module/SCR domain"/>
    <property type="match status" value="8"/>
</dbReference>
<dbReference type="GO" id="GO:0007596">
    <property type="term" value="P:blood coagulation"/>
    <property type="evidence" value="ECO:0007669"/>
    <property type="project" value="TreeGrafter"/>
</dbReference>
<evidence type="ECO:0000256" key="1">
    <source>
        <dbReference type="ARBA" id="ARBA00022659"/>
    </source>
</evidence>
<accession>A0A8B9YZ03</accession>
<proteinExistence type="predicted"/>
<dbReference type="PROSITE" id="PS50923">
    <property type="entry name" value="SUSHI"/>
    <property type="match status" value="6"/>
</dbReference>
<dbReference type="Pfam" id="PF00084">
    <property type="entry name" value="Sushi"/>
    <property type="match status" value="7"/>
</dbReference>
<reference evidence="6" key="1">
    <citation type="submission" date="2025-08" db="UniProtKB">
        <authorList>
            <consortium name="Ensembl"/>
        </authorList>
    </citation>
    <scope>IDENTIFICATION</scope>
</reference>
<dbReference type="Proteomes" id="UP000694555">
    <property type="component" value="Unplaced"/>
</dbReference>